<reference evidence="2 3" key="2">
    <citation type="journal article" date="2013" name="Genome Announc.">
        <title>Genome Sequence of Growth-Improving Paenibacillus mucilaginosus Strain KNP414.</title>
        <authorList>
            <person name="Lu J.J."/>
            <person name="Wang J.F."/>
            <person name="Hu X.F."/>
        </authorList>
    </citation>
    <scope>NUCLEOTIDE SEQUENCE [LARGE SCALE GENOMIC DNA]</scope>
    <source>
        <strain evidence="2 3">KNP414</strain>
    </source>
</reference>
<dbReference type="HOGENOM" id="CLU_158393_1_0_9"/>
<dbReference type="Proteomes" id="UP000006620">
    <property type="component" value="Chromosome"/>
</dbReference>
<evidence type="ECO:0000313" key="3">
    <source>
        <dbReference type="Proteomes" id="UP000006620"/>
    </source>
</evidence>
<gene>
    <name evidence="2" type="ordered locus">KNP414_01407</name>
</gene>
<dbReference type="PATRIC" id="fig|1036673.3.peg.1231"/>
<keyword evidence="1" id="KW-0812">Transmembrane</keyword>
<dbReference type="RefSeq" id="WP_013915133.1">
    <property type="nucleotide sequence ID" value="NC_015690.1"/>
</dbReference>
<feature type="transmembrane region" description="Helical" evidence="1">
    <location>
        <begin position="101"/>
        <end position="118"/>
    </location>
</feature>
<evidence type="ECO:0000313" key="2">
    <source>
        <dbReference type="EMBL" id="AEI39971.1"/>
    </source>
</evidence>
<dbReference type="EMBL" id="CP002869">
    <property type="protein sequence ID" value="AEI39971.1"/>
    <property type="molecule type" value="Genomic_DNA"/>
</dbReference>
<dbReference type="Pfam" id="PF11345">
    <property type="entry name" value="DUF3147"/>
    <property type="match status" value="1"/>
</dbReference>
<accession>F8FL52</accession>
<evidence type="ECO:0000256" key="1">
    <source>
        <dbReference type="SAM" id="Phobius"/>
    </source>
</evidence>
<dbReference type="KEGG" id="pms:KNP414_01407"/>
<sequence length="120" mass="12326">MVRLSLAALLLRFLFGGGAVVLASVLSKKLGGSVGGIFAAFPAVYLAALVAIRLDHTGNELVARSISLSQGALIGMGINILCAAAVGYLCAKRGWKRGLSLSIGGWFAVSLGVSYLLFSI</sequence>
<reference evidence="3" key="1">
    <citation type="submission" date="2011-06" db="EMBL/GenBank/DDBJ databases">
        <title>Complete genome sequence of Paenibacillus mucilaginosus KNP414.</title>
        <authorList>
            <person name="Wang J."/>
            <person name="Hu S."/>
            <person name="Hu X."/>
            <person name="Zhang B."/>
            <person name="Dong D."/>
            <person name="Zhang S."/>
            <person name="Zhao K."/>
            <person name="Wu D."/>
        </authorList>
    </citation>
    <scope>NUCLEOTIDE SEQUENCE [LARGE SCALE GENOMIC DNA]</scope>
    <source>
        <strain evidence="3">KNP414</strain>
    </source>
</reference>
<dbReference type="InterPro" id="IPR021493">
    <property type="entry name" value="DUF3147"/>
</dbReference>
<feature type="transmembrane region" description="Helical" evidence="1">
    <location>
        <begin position="33"/>
        <end position="54"/>
    </location>
</feature>
<keyword evidence="1" id="KW-1133">Transmembrane helix</keyword>
<keyword evidence="1" id="KW-0472">Membrane</keyword>
<feature type="transmembrane region" description="Helical" evidence="1">
    <location>
        <begin position="66"/>
        <end position="89"/>
    </location>
</feature>
<name>F8FL52_PAEMK</name>
<protein>
    <recommendedName>
        <fullName evidence="4">DUF3147 family protein</fullName>
    </recommendedName>
</protein>
<dbReference type="AlphaFoldDB" id="F8FL52"/>
<evidence type="ECO:0008006" key="4">
    <source>
        <dbReference type="Google" id="ProtNLM"/>
    </source>
</evidence>
<proteinExistence type="predicted"/>
<organism evidence="2 3">
    <name type="scientific">Paenibacillus mucilaginosus (strain KNP414)</name>
    <dbReference type="NCBI Taxonomy" id="1036673"/>
    <lineage>
        <taxon>Bacteria</taxon>
        <taxon>Bacillati</taxon>
        <taxon>Bacillota</taxon>
        <taxon>Bacilli</taxon>
        <taxon>Bacillales</taxon>
        <taxon>Paenibacillaceae</taxon>
        <taxon>Paenibacillus</taxon>
    </lineage>
</organism>